<dbReference type="PIRSF" id="PIRSF036361">
    <property type="entry name" value="YunD"/>
    <property type="match status" value="1"/>
</dbReference>
<dbReference type="InterPro" id="IPR011240">
    <property type="entry name" value="Pesterase_YunD"/>
</dbReference>
<dbReference type="Pfam" id="PF00149">
    <property type="entry name" value="Metallophos"/>
    <property type="match status" value="1"/>
</dbReference>
<dbReference type="KEGG" id="fhl:OE105_09945"/>
<comment type="similarity">
    <text evidence="2">Belongs to the 5'-nucleotidase family.</text>
</comment>
<sequence length="470" mass="54454">MMEQIYLYHTNDLHSHFQKWPRIHREVLRRRRMHEERGETMLLFDIGDHIDRFHPFTEATRGKGNVKLLNDSMYDAVTIGNNEGITLSKEDLMSLYTEAKFHCILANLFNEDGTRPDWAIPYKIFETDQHTKIGVIGVTIPYTNFYGPLHWVATNPFASLHDWIPIVREKVDILVVLSHLGLSDDERIANEFPMVDVVLGAHTHHVLEKGKEINGSLLACTGKYGDYLGIVQLTYDREHKQLLEKKAELIRTDELPLEEDDKKFDETLFQEGKRMLEKPVARLPERLETDWFKETRLNRLLTEGLTEWCQADCSFINAGILIDDLKKGVVTEYDIHRICPHPINPCTVRLSGAKLKEVLVQTIEEKYTTLKFKGFGFRGEIFGAMIYDQIDIQGKGSGIDIKIRGKQLDPEKEYLVATIDMFAFAKFFPPLLRAEKRFFLPEFLRDVLKWKLGSLFPYNEDDGDESASFQ</sequence>
<evidence type="ECO:0000259" key="3">
    <source>
        <dbReference type="Pfam" id="PF00149"/>
    </source>
</evidence>
<dbReference type="Proteomes" id="UP001164726">
    <property type="component" value="Chromosome"/>
</dbReference>
<dbReference type="GO" id="GO:0008253">
    <property type="term" value="F:5'-nucleotidase activity"/>
    <property type="evidence" value="ECO:0007669"/>
    <property type="project" value="TreeGrafter"/>
</dbReference>
<evidence type="ECO:0000256" key="2">
    <source>
        <dbReference type="RuleBase" id="RU362119"/>
    </source>
</evidence>
<evidence type="ECO:0000313" key="5">
    <source>
        <dbReference type="EMBL" id="WAA13963.1"/>
    </source>
</evidence>
<evidence type="ECO:0000256" key="1">
    <source>
        <dbReference type="ARBA" id="ARBA00022729"/>
    </source>
</evidence>
<dbReference type="PANTHER" id="PTHR11575:SF23">
    <property type="entry name" value="5-NUCLEOTIDASE FAMILY PROTEIN"/>
    <property type="match status" value="1"/>
</dbReference>
<gene>
    <name evidence="5" type="ORF">OE105_09945</name>
</gene>
<dbReference type="GO" id="GO:0000166">
    <property type="term" value="F:nucleotide binding"/>
    <property type="evidence" value="ECO:0007669"/>
    <property type="project" value="UniProtKB-KW"/>
</dbReference>
<dbReference type="PRINTS" id="PR01607">
    <property type="entry name" value="APYRASEFAMLY"/>
</dbReference>
<feature type="domain" description="Calcineurin-like phosphoesterase" evidence="3">
    <location>
        <begin position="7"/>
        <end position="205"/>
    </location>
</feature>
<dbReference type="AlphaFoldDB" id="A0A9E8M1S1"/>
<accession>A0A9E8M1S1</accession>
<dbReference type="InterPro" id="IPR036907">
    <property type="entry name" value="5'-Nucleotdase_C_sf"/>
</dbReference>
<dbReference type="GO" id="GO:0030288">
    <property type="term" value="C:outer membrane-bounded periplasmic space"/>
    <property type="evidence" value="ECO:0007669"/>
    <property type="project" value="TreeGrafter"/>
</dbReference>
<proteinExistence type="inferred from homology"/>
<dbReference type="Gene3D" id="3.60.21.10">
    <property type="match status" value="1"/>
</dbReference>
<evidence type="ECO:0000259" key="4">
    <source>
        <dbReference type="Pfam" id="PF02872"/>
    </source>
</evidence>
<dbReference type="PANTHER" id="PTHR11575">
    <property type="entry name" value="5'-NUCLEOTIDASE-RELATED"/>
    <property type="match status" value="1"/>
</dbReference>
<protein>
    <submittedName>
        <fullName evidence="5">Bifunctional metallophosphatase/5'-nucleotidase</fullName>
    </submittedName>
</protein>
<feature type="domain" description="5'-Nucleotidase C-terminal" evidence="4">
    <location>
        <begin position="287"/>
        <end position="421"/>
    </location>
</feature>
<dbReference type="InterPro" id="IPR006179">
    <property type="entry name" value="5_nucleotidase/apyrase"/>
</dbReference>
<dbReference type="GO" id="GO:0008768">
    <property type="term" value="F:UDP-sugar diphosphatase activity"/>
    <property type="evidence" value="ECO:0007669"/>
    <property type="project" value="TreeGrafter"/>
</dbReference>
<keyword evidence="2" id="KW-0547">Nucleotide-binding</keyword>
<dbReference type="GO" id="GO:0009166">
    <property type="term" value="P:nucleotide catabolic process"/>
    <property type="evidence" value="ECO:0007669"/>
    <property type="project" value="InterPro"/>
</dbReference>
<evidence type="ECO:0000313" key="6">
    <source>
        <dbReference type="Proteomes" id="UP001164726"/>
    </source>
</evidence>
<dbReference type="SUPFAM" id="SSF56300">
    <property type="entry name" value="Metallo-dependent phosphatases"/>
    <property type="match status" value="1"/>
</dbReference>
<dbReference type="InterPro" id="IPR008334">
    <property type="entry name" value="5'-Nucleotdase_C"/>
</dbReference>
<dbReference type="CDD" id="cd00845">
    <property type="entry name" value="MPP_UshA_N_like"/>
    <property type="match status" value="1"/>
</dbReference>
<reference evidence="5" key="1">
    <citation type="submission" date="2022-09" db="EMBL/GenBank/DDBJ databases">
        <title>Complete Genomes of Fervidibacillus albus and Fervidibacillus halotolerans isolated from tidal flat sediments.</title>
        <authorList>
            <person name="Kwon K.K."/>
            <person name="Yang S.-H."/>
            <person name="Park M.J."/>
            <person name="Oh H.-M."/>
        </authorList>
    </citation>
    <scope>NUCLEOTIDE SEQUENCE</scope>
    <source>
        <strain evidence="5">MEBiC13594</strain>
    </source>
</reference>
<organism evidence="5 6">
    <name type="scientific">Fervidibacillus halotolerans</name>
    <dbReference type="NCBI Taxonomy" id="2980027"/>
    <lineage>
        <taxon>Bacteria</taxon>
        <taxon>Bacillati</taxon>
        <taxon>Bacillota</taxon>
        <taxon>Bacilli</taxon>
        <taxon>Bacillales</taxon>
        <taxon>Bacillaceae</taxon>
        <taxon>Fervidibacillus</taxon>
    </lineage>
</organism>
<name>A0A9E8M1S1_9BACI</name>
<dbReference type="Gene3D" id="3.90.780.10">
    <property type="entry name" value="5'-Nucleotidase, C-terminal domain"/>
    <property type="match status" value="1"/>
</dbReference>
<keyword evidence="2" id="KW-0378">Hydrolase</keyword>
<keyword evidence="1" id="KW-0732">Signal</keyword>
<dbReference type="EMBL" id="CP106877">
    <property type="protein sequence ID" value="WAA13963.1"/>
    <property type="molecule type" value="Genomic_DNA"/>
</dbReference>
<dbReference type="Pfam" id="PF02872">
    <property type="entry name" value="5_nucleotid_C"/>
    <property type="match status" value="1"/>
</dbReference>
<dbReference type="InterPro" id="IPR029052">
    <property type="entry name" value="Metallo-depent_PP-like"/>
</dbReference>
<dbReference type="InterPro" id="IPR004843">
    <property type="entry name" value="Calcineurin-like_PHP"/>
</dbReference>
<keyword evidence="6" id="KW-1185">Reference proteome</keyword>
<dbReference type="SUPFAM" id="SSF55816">
    <property type="entry name" value="5'-nucleotidase (syn. UDP-sugar hydrolase), C-terminal domain"/>
    <property type="match status" value="1"/>
</dbReference>